<organism evidence="4 5">
    <name type="scientific">Sphingobacterium humi</name>
    <dbReference type="NCBI Taxonomy" id="1796905"/>
    <lineage>
        <taxon>Bacteria</taxon>
        <taxon>Pseudomonadati</taxon>
        <taxon>Bacteroidota</taxon>
        <taxon>Sphingobacteriia</taxon>
        <taxon>Sphingobacteriales</taxon>
        <taxon>Sphingobacteriaceae</taxon>
        <taxon>Sphingobacterium</taxon>
    </lineage>
</organism>
<dbReference type="SMART" id="SM00342">
    <property type="entry name" value="HTH_ARAC"/>
    <property type="match status" value="1"/>
</dbReference>
<dbReference type="SUPFAM" id="SSF46689">
    <property type="entry name" value="Homeodomain-like"/>
    <property type="match status" value="1"/>
</dbReference>
<gene>
    <name evidence="4" type="ORF">GQF63_17880</name>
</gene>
<sequence length="138" mass="15921">MECKIKEMLSILFHSAEQKIKEGKQINLSLQETNRLHAIKEFLSKPQLEFYSIQTLAERAYMNRTKLQAGFKQLFGQTIKDYAIDAKLSKAYELLSNKAKTSININEIARMVGYRSPHYFAVAFKQKSPSEVKVRATE</sequence>
<dbReference type="Pfam" id="PF12833">
    <property type="entry name" value="HTH_18"/>
    <property type="match status" value="1"/>
</dbReference>
<dbReference type="GO" id="GO:0043565">
    <property type="term" value="F:sequence-specific DNA binding"/>
    <property type="evidence" value="ECO:0007669"/>
    <property type="project" value="InterPro"/>
</dbReference>
<keyword evidence="5" id="KW-1185">Reference proteome</keyword>
<keyword evidence="2" id="KW-0804">Transcription</keyword>
<protein>
    <submittedName>
        <fullName evidence="4">Helix-turn-helix domain-containing protein</fullName>
    </submittedName>
</protein>
<dbReference type="InterPro" id="IPR018060">
    <property type="entry name" value="HTH_AraC"/>
</dbReference>
<dbReference type="PROSITE" id="PS01124">
    <property type="entry name" value="HTH_ARAC_FAMILY_2"/>
    <property type="match status" value="1"/>
</dbReference>
<keyword evidence="1" id="KW-0805">Transcription regulation</keyword>
<evidence type="ECO:0000259" key="3">
    <source>
        <dbReference type="PROSITE" id="PS01124"/>
    </source>
</evidence>
<comment type="caution">
    <text evidence="4">The sequence shown here is derived from an EMBL/GenBank/DDBJ whole genome shotgun (WGS) entry which is preliminary data.</text>
</comment>
<feature type="domain" description="HTH araC/xylS-type" evidence="3">
    <location>
        <begin position="33"/>
        <end position="126"/>
    </location>
</feature>
<dbReference type="AlphaFoldDB" id="A0A6N8L2D2"/>
<dbReference type="Proteomes" id="UP000435036">
    <property type="component" value="Unassembled WGS sequence"/>
</dbReference>
<dbReference type="OrthoDB" id="799767at2"/>
<dbReference type="PANTHER" id="PTHR47893">
    <property type="entry name" value="REGULATORY PROTEIN PCHR"/>
    <property type="match status" value="1"/>
</dbReference>
<reference evidence="4 5" key="1">
    <citation type="submission" date="2019-12" db="EMBL/GenBank/DDBJ databases">
        <authorList>
            <person name="Dong K."/>
        </authorList>
    </citation>
    <scope>NUCLEOTIDE SEQUENCE [LARGE SCALE GENOMIC DNA]</scope>
    <source>
        <strain evidence="4 5">JCM 31225</strain>
    </source>
</reference>
<evidence type="ECO:0000313" key="5">
    <source>
        <dbReference type="Proteomes" id="UP000435036"/>
    </source>
</evidence>
<dbReference type="InterPro" id="IPR009057">
    <property type="entry name" value="Homeodomain-like_sf"/>
</dbReference>
<evidence type="ECO:0000313" key="4">
    <source>
        <dbReference type="EMBL" id="MVZ63895.1"/>
    </source>
</evidence>
<accession>A0A6N8L2D2</accession>
<evidence type="ECO:0000256" key="1">
    <source>
        <dbReference type="ARBA" id="ARBA00023015"/>
    </source>
</evidence>
<dbReference type="GO" id="GO:0003700">
    <property type="term" value="F:DNA-binding transcription factor activity"/>
    <property type="evidence" value="ECO:0007669"/>
    <property type="project" value="InterPro"/>
</dbReference>
<name>A0A6N8L2D2_9SPHI</name>
<evidence type="ECO:0000256" key="2">
    <source>
        <dbReference type="ARBA" id="ARBA00023163"/>
    </source>
</evidence>
<dbReference type="InterPro" id="IPR053142">
    <property type="entry name" value="PchR_regulatory_protein"/>
</dbReference>
<dbReference type="PANTHER" id="PTHR47893:SF1">
    <property type="entry name" value="REGULATORY PROTEIN PCHR"/>
    <property type="match status" value="1"/>
</dbReference>
<dbReference type="EMBL" id="WSQA01000017">
    <property type="protein sequence ID" value="MVZ63895.1"/>
    <property type="molecule type" value="Genomic_DNA"/>
</dbReference>
<dbReference type="Gene3D" id="1.10.10.60">
    <property type="entry name" value="Homeodomain-like"/>
    <property type="match status" value="2"/>
</dbReference>
<proteinExistence type="predicted"/>